<keyword evidence="3" id="KW-1185">Reference proteome</keyword>
<evidence type="ECO:0000313" key="3">
    <source>
        <dbReference type="Proteomes" id="UP000181985"/>
    </source>
</evidence>
<dbReference type="AlphaFoldDB" id="A0A1J0VGL5"/>
<organism evidence="2 3">
    <name type="scientific">Halomonas aestuarii</name>
    <dbReference type="NCBI Taxonomy" id="1897729"/>
    <lineage>
        <taxon>Bacteria</taxon>
        <taxon>Pseudomonadati</taxon>
        <taxon>Pseudomonadota</taxon>
        <taxon>Gammaproteobacteria</taxon>
        <taxon>Oceanospirillales</taxon>
        <taxon>Halomonadaceae</taxon>
        <taxon>Halomonas</taxon>
    </lineage>
</organism>
<reference evidence="3" key="1">
    <citation type="submission" date="2016-11" db="EMBL/GenBank/DDBJ databases">
        <title>Halolamina sediminis sp. nov., an extremely halophilic archaeon isolated from solar salt.</title>
        <authorList>
            <person name="Koh H.-W."/>
            <person name="Rani S."/>
            <person name="Park S.-J."/>
        </authorList>
    </citation>
    <scope>NUCLEOTIDE SEQUENCE [LARGE SCALE GENOMIC DNA]</scope>
    <source>
        <strain evidence="3">Hb3</strain>
    </source>
</reference>
<dbReference type="Pfam" id="PF10973">
    <property type="entry name" value="DUF2799"/>
    <property type="match status" value="1"/>
</dbReference>
<sequence>MTTAKRLALPVVVALGVVLGVSGCASMSEAECRTADWRTLGFEDGAAGQPVAAFSERRQACADHGVQPNILAYRAGRNEGLALYCTEGRGFQVGRAGGSYAGVCPAGQEAEFRAGYEAGRVLFRARRAVDEVTNKLQRASRERERIADDIAHKNSRLVSDEATRDERVELLAEVSRLRDRDIDLVREIEALEDEQMRREAIYRREVRRTSNR</sequence>
<evidence type="ECO:0000313" key="2">
    <source>
        <dbReference type="EMBL" id="APE31151.1"/>
    </source>
</evidence>
<keyword evidence="1" id="KW-0175">Coiled coil</keyword>
<evidence type="ECO:0000256" key="1">
    <source>
        <dbReference type="SAM" id="Coils"/>
    </source>
</evidence>
<dbReference type="Proteomes" id="UP000181985">
    <property type="component" value="Chromosome"/>
</dbReference>
<dbReference type="InterPro" id="IPR021242">
    <property type="entry name" value="DUF2799"/>
</dbReference>
<protein>
    <recommendedName>
        <fullName evidence="4">DUF2799 domain-containing protein</fullName>
    </recommendedName>
</protein>
<dbReference type="RefSeq" id="WP_071943990.1">
    <property type="nucleotide sequence ID" value="NZ_CP018139.1"/>
</dbReference>
<dbReference type="PROSITE" id="PS51257">
    <property type="entry name" value="PROKAR_LIPOPROTEIN"/>
    <property type="match status" value="1"/>
</dbReference>
<accession>A0A1J0VGL5</accession>
<evidence type="ECO:0008006" key="4">
    <source>
        <dbReference type="Google" id="ProtNLM"/>
    </source>
</evidence>
<dbReference type="KEGG" id="hsi:BOX17_09405"/>
<name>A0A1J0VGL5_9GAMM</name>
<gene>
    <name evidence="2" type="ORF">BOX17_09405</name>
</gene>
<proteinExistence type="predicted"/>
<dbReference type="EMBL" id="CP018139">
    <property type="protein sequence ID" value="APE31151.1"/>
    <property type="molecule type" value="Genomic_DNA"/>
</dbReference>
<feature type="coiled-coil region" evidence="1">
    <location>
        <begin position="122"/>
        <end position="149"/>
    </location>
</feature>